<dbReference type="InterPro" id="IPR042001">
    <property type="entry name" value="Sortase_F"/>
</dbReference>
<dbReference type="CDD" id="cd05829">
    <property type="entry name" value="Sortase_F"/>
    <property type="match status" value="1"/>
</dbReference>
<dbReference type="SUPFAM" id="SSF63817">
    <property type="entry name" value="Sortase"/>
    <property type="match status" value="1"/>
</dbReference>
<name>A0A0G0H8N1_9BACT</name>
<dbReference type="Pfam" id="PF04203">
    <property type="entry name" value="Sortase"/>
    <property type="match status" value="1"/>
</dbReference>
<keyword evidence="2" id="KW-0812">Transmembrane</keyword>
<protein>
    <submittedName>
        <fullName evidence="3">Peptidase C60 sortase A and B</fullName>
    </submittedName>
</protein>
<organism evidence="3 4">
    <name type="scientific">candidate division WS6 bacterium GW2011_GWA2_37_6</name>
    <dbReference type="NCBI Taxonomy" id="1619087"/>
    <lineage>
        <taxon>Bacteria</taxon>
        <taxon>Candidatus Dojkabacteria</taxon>
    </lineage>
</organism>
<dbReference type="AlphaFoldDB" id="A0A0G0H8N1"/>
<feature type="transmembrane region" description="Helical" evidence="2">
    <location>
        <begin position="15"/>
        <end position="35"/>
    </location>
</feature>
<evidence type="ECO:0000313" key="4">
    <source>
        <dbReference type="Proteomes" id="UP000034852"/>
    </source>
</evidence>
<dbReference type="Gene3D" id="2.40.260.10">
    <property type="entry name" value="Sortase"/>
    <property type="match status" value="1"/>
</dbReference>
<evidence type="ECO:0000256" key="1">
    <source>
        <dbReference type="ARBA" id="ARBA00022801"/>
    </source>
</evidence>
<dbReference type="InterPro" id="IPR005754">
    <property type="entry name" value="Sortase"/>
</dbReference>
<evidence type="ECO:0000256" key="2">
    <source>
        <dbReference type="SAM" id="Phobius"/>
    </source>
</evidence>
<accession>A0A0G0H8N1</accession>
<gene>
    <name evidence="3" type="ORF">US52_C0043G0007</name>
</gene>
<keyword evidence="2" id="KW-0472">Membrane</keyword>
<keyword evidence="2" id="KW-1133">Transmembrane helix</keyword>
<dbReference type="GO" id="GO:0016787">
    <property type="term" value="F:hydrolase activity"/>
    <property type="evidence" value="ECO:0007669"/>
    <property type="project" value="UniProtKB-KW"/>
</dbReference>
<reference evidence="3 4" key="1">
    <citation type="journal article" date="2015" name="Nature">
        <title>rRNA introns, odd ribosomes, and small enigmatic genomes across a large radiation of phyla.</title>
        <authorList>
            <person name="Brown C.T."/>
            <person name="Hug L.A."/>
            <person name="Thomas B.C."/>
            <person name="Sharon I."/>
            <person name="Castelle C.J."/>
            <person name="Singh A."/>
            <person name="Wilkins M.J."/>
            <person name="Williams K.H."/>
            <person name="Banfield J.F."/>
        </authorList>
    </citation>
    <scope>NUCLEOTIDE SEQUENCE [LARGE SCALE GENOMIC DNA]</scope>
</reference>
<evidence type="ECO:0000313" key="3">
    <source>
        <dbReference type="EMBL" id="KKQ34890.1"/>
    </source>
</evidence>
<comment type="caution">
    <text evidence="3">The sequence shown here is derived from an EMBL/GenBank/DDBJ whole genome shotgun (WGS) entry which is preliminary data.</text>
</comment>
<sequence length="215" mass="23811">MTLIHNKYKTHYRRALLIALLGGTAIILFLSYFVFNLHKKPAEQVLSASGERTASQRLQAKTNSLLKEPSYGLPVHLKIPKLKVDANILQMGLTTDGDMEAPEKIEDVGWYKHGPRPGDIGAAVIDGHLGVGEPGVFVDLHKLQKGDTILVIDEKGQTISFAVREKRIYNRDERPNEVFVSSDGAHLNLITCTGTWDENLKGIPDRLVVFADKSS</sequence>
<dbReference type="EMBL" id="LBTH01000043">
    <property type="protein sequence ID" value="KKQ34890.1"/>
    <property type="molecule type" value="Genomic_DNA"/>
</dbReference>
<dbReference type="Proteomes" id="UP000034852">
    <property type="component" value="Unassembled WGS sequence"/>
</dbReference>
<dbReference type="InterPro" id="IPR023365">
    <property type="entry name" value="Sortase_dom-sf"/>
</dbReference>
<keyword evidence="1" id="KW-0378">Hydrolase</keyword>
<proteinExistence type="predicted"/>